<dbReference type="GO" id="GO:0015093">
    <property type="term" value="F:ferrous iron transmembrane transporter activity"/>
    <property type="evidence" value="ECO:0007669"/>
    <property type="project" value="TreeGrafter"/>
</dbReference>
<organism evidence="15 16">
    <name type="scientific">Lingula anatina</name>
    <name type="common">Brachiopod</name>
    <name type="synonym">Lingula unguis</name>
    <dbReference type="NCBI Taxonomy" id="7574"/>
    <lineage>
        <taxon>Eukaryota</taxon>
        <taxon>Metazoa</taxon>
        <taxon>Spiralia</taxon>
        <taxon>Lophotrochozoa</taxon>
        <taxon>Brachiopoda</taxon>
        <taxon>Linguliformea</taxon>
        <taxon>Lingulata</taxon>
        <taxon>Lingulida</taxon>
        <taxon>Linguloidea</taxon>
        <taxon>Lingulidae</taxon>
        <taxon>Lingula</taxon>
    </lineage>
</organism>
<evidence type="ECO:0000256" key="4">
    <source>
        <dbReference type="ARBA" id="ARBA00022496"/>
    </source>
</evidence>
<evidence type="ECO:0000313" key="16">
    <source>
        <dbReference type="RefSeq" id="XP_013390715.1"/>
    </source>
</evidence>
<keyword evidence="3 14" id="KW-0813">Transport</keyword>
<proteinExistence type="inferred from homology"/>
<keyword evidence="15" id="KW-1185">Reference proteome</keyword>
<feature type="repeat" description="Solcar" evidence="13">
    <location>
        <begin position="18"/>
        <end position="106"/>
    </location>
</feature>
<evidence type="ECO:0000256" key="2">
    <source>
        <dbReference type="ARBA" id="ARBA00006375"/>
    </source>
</evidence>
<evidence type="ECO:0000256" key="5">
    <source>
        <dbReference type="ARBA" id="ARBA00022692"/>
    </source>
</evidence>
<evidence type="ECO:0000256" key="6">
    <source>
        <dbReference type="ARBA" id="ARBA00022737"/>
    </source>
</evidence>
<dbReference type="STRING" id="7574.A0A1S3HXF9"/>
<dbReference type="Pfam" id="PF00153">
    <property type="entry name" value="Mito_carr"/>
    <property type="match status" value="3"/>
</dbReference>
<dbReference type="InterPro" id="IPR023395">
    <property type="entry name" value="MCP_dom_sf"/>
</dbReference>
<dbReference type="InParanoid" id="A0A1S3HXF9"/>
<evidence type="ECO:0000256" key="1">
    <source>
        <dbReference type="ARBA" id="ARBA00004448"/>
    </source>
</evidence>
<gene>
    <name evidence="16" type="primary">LOC106159051</name>
</gene>
<evidence type="ECO:0000256" key="12">
    <source>
        <dbReference type="ARBA" id="ARBA00023136"/>
    </source>
</evidence>
<feature type="repeat" description="Solcar" evidence="13">
    <location>
        <begin position="204"/>
        <end position="297"/>
    </location>
</feature>
<evidence type="ECO:0000256" key="8">
    <source>
        <dbReference type="ARBA" id="ARBA00022989"/>
    </source>
</evidence>
<dbReference type="FunCoup" id="A0A1S3HXF9">
    <property type="interactions" value="1877"/>
</dbReference>
<reference evidence="16" key="1">
    <citation type="submission" date="2025-08" db="UniProtKB">
        <authorList>
            <consortium name="RefSeq"/>
        </authorList>
    </citation>
    <scope>IDENTIFICATION</scope>
    <source>
        <tissue evidence="16">Gonads</tissue>
    </source>
</reference>
<evidence type="ECO:0000256" key="14">
    <source>
        <dbReference type="RuleBase" id="RU000488"/>
    </source>
</evidence>
<keyword evidence="7" id="KW-0999">Mitochondrion inner membrane</keyword>
<dbReference type="FunFam" id="1.50.40.10:FF:000029">
    <property type="entry name" value="Solute carrier family 25 member 28"/>
    <property type="match status" value="1"/>
</dbReference>
<dbReference type="GO" id="GO:0005743">
    <property type="term" value="C:mitochondrial inner membrane"/>
    <property type="evidence" value="ECO:0007669"/>
    <property type="project" value="UniProtKB-SubCell"/>
</dbReference>
<dbReference type="PANTHER" id="PTHR45758">
    <property type="entry name" value="MITOFERRIN-1-RELATED"/>
    <property type="match status" value="1"/>
</dbReference>
<dbReference type="InterPro" id="IPR018108">
    <property type="entry name" value="MCP_transmembrane"/>
</dbReference>
<dbReference type="GeneID" id="106159051"/>
<evidence type="ECO:0000256" key="10">
    <source>
        <dbReference type="ARBA" id="ARBA00023065"/>
    </source>
</evidence>
<evidence type="ECO:0000313" key="15">
    <source>
        <dbReference type="Proteomes" id="UP000085678"/>
    </source>
</evidence>
<dbReference type="PANTHER" id="PTHR45758:SF20">
    <property type="entry name" value="MITOFERRIN-2"/>
    <property type="match status" value="1"/>
</dbReference>
<dbReference type="PROSITE" id="PS50920">
    <property type="entry name" value="SOLCAR"/>
    <property type="match status" value="3"/>
</dbReference>
<evidence type="ECO:0000256" key="7">
    <source>
        <dbReference type="ARBA" id="ARBA00022792"/>
    </source>
</evidence>
<dbReference type="InterPro" id="IPR002067">
    <property type="entry name" value="MCP"/>
</dbReference>
<dbReference type="GO" id="GO:0048250">
    <property type="term" value="P:iron import into the mitochondrion"/>
    <property type="evidence" value="ECO:0007669"/>
    <property type="project" value="TreeGrafter"/>
</dbReference>
<sequence>MEITEAEIDEYESLPPTSSMTTHMAAGALAGIMEHCVMYPVDSVKTRMMCLRPNPNANYRNLMDAYYTIVRYEGLRTTCRGVSAVIGGAGPAHAMYFACYEKLKWTIGGTRQGNPLANAVAGCAATLLHDAVMNPADVIKQRMQIFDSPYKSCTDCARTILRTEGIKAFYRSYTTQLSMNIPFQSIHFVSYELMQDVMNQKREYNPMSHLLSGGVAGAVAAAVTTPLDVVKTLLNTQEKCAVECMNRREVSGLFAGFATVYKCCGFGGYFRGLQARVIYQIPSTALSWSVYEFFKYFITKQRAEEDDGFTVVSAAAAKID</sequence>
<comment type="similarity">
    <text evidence="2 14">Belongs to the mitochondrial carrier (TC 2.A.29) family.</text>
</comment>
<dbReference type="Gene3D" id="1.50.40.10">
    <property type="entry name" value="Mitochondrial carrier domain"/>
    <property type="match status" value="2"/>
</dbReference>
<evidence type="ECO:0000256" key="3">
    <source>
        <dbReference type="ARBA" id="ARBA00022448"/>
    </source>
</evidence>
<keyword evidence="6" id="KW-0677">Repeat</keyword>
<evidence type="ECO:0000256" key="9">
    <source>
        <dbReference type="ARBA" id="ARBA00023004"/>
    </source>
</evidence>
<protein>
    <submittedName>
        <fullName evidence="16">Mitoferrin-1</fullName>
    </submittedName>
</protein>
<comment type="subcellular location">
    <subcellularLocation>
        <location evidence="1">Mitochondrion inner membrane</location>
        <topology evidence="1">Multi-pass membrane protein</topology>
    </subcellularLocation>
</comment>
<evidence type="ECO:0000256" key="13">
    <source>
        <dbReference type="PROSITE-ProRule" id="PRU00282"/>
    </source>
</evidence>
<dbReference type="SUPFAM" id="SSF103506">
    <property type="entry name" value="Mitochondrial carrier"/>
    <property type="match status" value="1"/>
</dbReference>
<dbReference type="AlphaFoldDB" id="A0A1S3HXF9"/>
<keyword evidence="9" id="KW-0408">Iron</keyword>
<dbReference type="PRINTS" id="PR00926">
    <property type="entry name" value="MITOCARRIER"/>
</dbReference>
<dbReference type="OrthoDB" id="43906at2759"/>
<accession>A0A1S3HXF9</accession>
<name>A0A1S3HXF9_LINAN</name>
<dbReference type="KEGG" id="lak:106159051"/>
<feature type="repeat" description="Solcar" evidence="13">
    <location>
        <begin position="113"/>
        <end position="197"/>
    </location>
</feature>
<keyword evidence="5 13" id="KW-0812">Transmembrane</keyword>
<keyword evidence="8" id="KW-1133">Transmembrane helix</keyword>
<keyword evidence="10" id="KW-0406">Ion transport</keyword>
<evidence type="ECO:0000256" key="11">
    <source>
        <dbReference type="ARBA" id="ARBA00023128"/>
    </source>
</evidence>
<keyword evidence="12 13" id="KW-0472">Membrane</keyword>
<keyword evidence="4" id="KW-0410">Iron transport</keyword>
<dbReference type="RefSeq" id="XP_013390715.1">
    <property type="nucleotide sequence ID" value="XM_013535261.1"/>
</dbReference>
<dbReference type="Proteomes" id="UP000085678">
    <property type="component" value="Unplaced"/>
</dbReference>
<keyword evidence="11" id="KW-0496">Mitochondrion</keyword>